<dbReference type="InterPro" id="IPR036025">
    <property type="entry name" value="RtcB-like_sf"/>
</dbReference>
<organism evidence="12">
    <name type="scientific">uncultured Bacillota bacterium</name>
    <dbReference type="NCBI Taxonomy" id="344338"/>
    <lineage>
        <taxon>Bacteria</taxon>
        <taxon>Bacillati</taxon>
        <taxon>Bacillota</taxon>
        <taxon>environmental samples</taxon>
    </lineage>
</organism>
<feature type="binding site" evidence="10">
    <location>
        <begin position="141"/>
        <end position="145"/>
    </location>
    <ligand>
        <name>GMP</name>
        <dbReference type="ChEBI" id="CHEBI:58115"/>
    </ligand>
</feature>
<feature type="binding site" evidence="11">
    <location>
        <position position="142"/>
    </location>
    <ligand>
        <name>Mn(2+)</name>
        <dbReference type="ChEBI" id="CHEBI:29035"/>
        <label>1</label>
    </ligand>
</feature>
<feature type="binding site" evidence="10">
    <location>
        <begin position="328"/>
        <end position="331"/>
    </location>
    <ligand>
        <name>GMP</name>
        <dbReference type="ChEBI" id="CHEBI:58115"/>
    </ligand>
</feature>
<keyword evidence="4 10" id="KW-0547">Nucleotide-binding</keyword>
<protein>
    <recommendedName>
        <fullName evidence="1">3'-phosphate/5'-hydroxy nucleic acid ligase</fullName>
        <ecNumber evidence="1">6.5.1.8</ecNumber>
    </recommendedName>
</protein>
<evidence type="ECO:0000256" key="8">
    <source>
        <dbReference type="ARBA" id="ARBA00047746"/>
    </source>
</evidence>
<sequence>MLEINGKFNTAICYTNDLEDTAYAQLESVCNEAAFEKSKIRIMPDVHAGKGCTIGTTMTIVDKVVPNMVGVDIGCGMYTVSLGKAEIDFEKFDDAAHFIPCGRNVWEGRQERFDLTVLKCCRDLKDTKRLERSLGTLGGGNHFIEIDKDDDGNKYLVIHSGSRNLGTQVANFYQSIAIDLNLGKEDYFKKRDEIIRTYKEQGRRSEIQLTLKTLAKEWEEKEPTMPRELCYLYGSFMDDYLHDINICQQFAKRNREKMAEVLLEKTGLTGYESFQTIHNYIDVDEMILRKGAVSAKKGEKLLIPINMRDGSLICVGKGNDDWNNSAPHGAGRLMSRSAAFERLTMEEYQAQMAGIYTTCVNSSTLDESPMVYKNMDEIVENIEPTAEIVSHIKPIYNFKAAE</sequence>
<accession>A0A650EP73</accession>
<evidence type="ECO:0000256" key="11">
    <source>
        <dbReference type="PIRSR" id="PIRSR601233-3"/>
    </source>
</evidence>
<evidence type="ECO:0000256" key="3">
    <source>
        <dbReference type="ARBA" id="ARBA00022723"/>
    </source>
</evidence>
<keyword evidence="3 11" id="KW-0479">Metal-binding</keyword>
<dbReference type="PANTHER" id="PTHR43749:SF2">
    <property type="entry name" value="RNA-SPLICING LIGASE RTCB"/>
    <property type="match status" value="1"/>
</dbReference>
<evidence type="ECO:0000256" key="2">
    <source>
        <dbReference type="ARBA" id="ARBA00022598"/>
    </source>
</evidence>
<evidence type="ECO:0000256" key="1">
    <source>
        <dbReference type="ARBA" id="ARBA00012726"/>
    </source>
</evidence>
<dbReference type="GO" id="GO:0170057">
    <property type="term" value="F:RNA ligase (GTP) activity"/>
    <property type="evidence" value="ECO:0007669"/>
    <property type="project" value="UniProtKB-EC"/>
</dbReference>
<proteinExistence type="predicted"/>
<comment type="cofactor">
    <cofactor evidence="11">
        <name>Mn(2+)</name>
        <dbReference type="ChEBI" id="CHEBI:29035"/>
    </cofactor>
    <text evidence="11">Binds 2 manganese ions per subunit.</text>
</comment>
<evidence type="ECO:0000256" key="6">
    <source>
        <dbReference type="ARBA" id="ARBA00023134"/>
    </source>
</evidence>
<name>A0A650EP73_9FIRM</name>
<dbReference type="GO" id="GO:0005525">
    <property type="term" value="F:GTP binding"/>
    <property type="evidence" value="ECO:0007669"/>
    <property type="project" value="UniProtKB-KW"/>
</dbReference>
<comment type="catalytic activity">
    <reaction evidence="8">
        <text>a 3'-end 3'-phospho-ribonucleotide-RNA + a 5'-end dephospho-ribonucleoside-RNA + GTP = a ribonucleotidyl-ribonucleotide-RNA + GMP + diphosphate</text>
        <dbReference type="Rhea" id="RHEA:68076"/>
        <dbReference type="Rhea" id="RHEA-COMP:10463"/>
        <dbReference type="Rhea" id="RHEA-COMP:13936"/>
        <dbReference type="Rhea" id="RHEA-COMP:17355"/>
        <dbReference type="ChEBI" id="CHEBI:33019"/>
        <dbReference type="ChEBI" id="CHEBI:37565"/>
        <dbReference type="ChEBI" id="CHEBI:58115"/>
        <dbReference type="ChEBI" id="CHEBI:83062"/>
        <dbReference type="ChEBI" id="CHEBI:138284"/>
        <dbReference type="ChEBI" id="CHEBI:173118"/>
        <dbReference type="EC" id="6.5.1.8"/>
    </reaction>
</comment>
<dbReference type="PANTHER" id="PTHR43749">
    <property type="entry name" value="RNA-SPLICING LIGASE RTCB"/>
    <property type="match status" value="1"/>
</dbReference>
<dbReference type="GO" id="GO:0006396">
    <property type="term" value="P:RNA processing"/>
    <property type="evidence" value="ECO:0007669"/>
    <property type="project" value="InterPro"/>
</dbReference>
<dbReference type="GO" id="GO:0003909">
    <property type="term" value="F:DNA ligase activity"/>
    <property type="evidence" value="ECO:0007669"/>
    <property type="project" value="TreeGrafter"/>
</dbReference>
<dbReference type="GO" id="GO:0042245">
    <property type="term" value="P:RNA repair"/>
    <property type="evidence" value="ECO:0007669"/>
    <property type="project" value="UniProtKB-KW"/>
</dbReference>
<keyword evidence="6 10" id="KW-0342">GTP-binding</keyword>
<dbReference type="Gene3D" id="3.90.1860.10">
    <property type="entry name" value="tRNA-splicing ligase RtcB"/>
    <property type="match status" value="1"/>
</dbReference>
<feature type="binding site" evidence="10">
    <location>
        <position position="311"/>
    </location>
    <ligand>
        <name>GMP</name>
        <dbReference type="ChEBI" id="CHEBI:58115"/>
    </ligand>
</feature>
<dbReference type="InterPro" id="IPR052915">
    <property type="entry name" value="RtcB-like"/>
</dbReference>
<feature type="binding site" evidence="10">
    <location>
        <begin position="304"/>
        <end position="307"/>
    </location>
    <ligand>
        <name>GMP</name>
        <dbReference type="ChEBI" id="CHEBI:58115"/>
    </ligand>
</feature>
<keyword evidence="2 12" id="KW-0436">Ligase</keyword>
<dbReference type="GO" id="GO:0006281">
    <property type="term" value="P:DNA repair"/>
    <property type="evidence" value="ECO:0007669"/>
    <property type="project" value="TreeGrafter"/>
</dbReference>
<evidence type="ECO:0000256" key="10">
    <source>
        <dbReference type="PIRSR" id="PIRSR601233-2"/>
    </source>
</evidence>
<feature type="active site" description="GMP-histidine intermediate" evidence="9">
    <location>
        <position position="328"/>
    </location>
</feature>
<keyword evidence="7 11" id="KW-0464">Manganese</keyword>
<evidence type="ECO:0000256" key="9">
    <source>
        <dbReference type="PIRSR" id="PIRSR601233-1"/>
    </source>
</evidence>
<reference evidence="12" key="1">
    <citation type="journal article" date="2020" name="J. ISSAAS">
        <title>Lactobacilli and other gastrointestinal microbiota of Peromyscus leucopus, reservoir host for agents of Lyme disease and other zoonoses in North America.</title>
        <authorList>
            <person name="Milovic A."/>
            <person name="Bassam K."/>
            <person name="Shao H."/>
            <person name="Chatzistamou I."/>
            <person name="Tufts D.M."/>
            <person name="Diuk-Wasser M."/>
            <person name="Barbour A.G."/>
        </authorList>
    </citation>
    <scope>NUCLEOTIDE SEQUENCE</scope>
    <source>
        <strain evidence="12">LL40</strain>
    </source>
</reference>
<dbReference type="EC" id="6.5.1.8" evidence="1"/>
<dbReference type="SUPFAM" id="SSF103365">
    <property type="entry name" value="Hypothetical protein PH1602"/>
    <property type="match status" value="1"/>
</dbReference>
<dbReference type="EMBL" id="MN577573">
    <property type="protein sequence ID" value="QGT51131.1"/>
    <property type="molecule type" value="Genomic_DNA"/>
</dbReference>
<evidence type="ECO:0000256" key="7">
    <source>
        <dbReference type="ARBA" id="ARBA00023211"/>
    </source>
</evidence>
<dbReference type="AlphaFoldDB" id="A0A650EP73"/>
<evidence type="ECO:0000313" key="12">
    <source>
        <dbReference type="EMBL" id="QGT51131.1"/>
    </source>
</evidence>
<evidence type="ECO:0000256" key="4">
    <source>
        <dbReference type="ARBA" id="ARBA00022741"/>
    </source>
</evidence>
<dbReference type="Pfam" id="PF01139">
    <property type="entry name" value="RtcB"/>
    <property type="match status" value="2"/>
</dbReference>
<gene>
    <name evidence="12" type="ORF">Firmicute1046_2070</name>
</gene>
<evidence type="ECO:0000256" key="5">
    <source>
        <dbReference type="ARBA" id="ARBA00022800"/>
    </source>
</evidence>
<feature type="binding site" evidence="11">
    <location>
        <position position="159"/>
    </location>
    <ligand>
        <name>Mn(2+)</name>
        <dbReference type="ChEBI" id="CHEBI:29035"/>
        <label>2</label>
    </ligand>
</feature>
<keyword evidence="5" id="KW-0692">RNA repair</keyword>
<dbReference type="GO" id="GO:0030145">
    <property type="term" value="F:manganese ion binding"/>
    <property type="evidence" value="ECO:0007669"/>
    <property type="project" value="TreeGrafter"/>
</dbReference>
<dbReference type="InterPro" id="IPR001233">
    <property type="entry name" value="RtcB"/>
</dbReference>